<dbReference type="InterPro" id="IPR000531">
    <property type="entry name" value="Beta-barrel_TonB"/>
</dbReference>
<evidence type="ECO:0000313" key="14">
    <source>
        <dbReference type="Proteomes" id="UP000183200"/>
    </source>
</evidence>
<keyword evidence="5 9" id="KW-0798">TonB box</keyword>
<dbReference type="SUPFAM" id="SSF49464">
    <property type="entry name" value="Carboxypeptidase regulatory domain-like"/>
    <property type="match status" value="1"/>
</dbReference>
<keyword evidence="7 8" id="KW-0998">Cell outer membrane</keyword>
<evidence type="ECO:0000256" key="2">
    <source>
        <dbReference type="ARBA" id="ARBA00022448"/>
    </source>
</evidence>
<keyword evidence="2 8" id="KW-0813">Transport</keyword>
<dbReference type="Pfam" id="PF00593">
    <property type="entry name" value="TonB_dep_Rec_b-barrel"/>
    <property type="match status" value="1"/>
</dbReference>
<dbReference type="NCBIfam" id="TIGR04056">
    <property type="entry name" value="OMP_RagA_SusC"/>
    <property type="match status" value="1"/>
</dbReference>
<evidence type="ECO:0000256" key="10">
    <source>
        <dbReference type="SAM" id="SignalP"/>
    </source>
</evidence>
<evidence type="ECO:0000256" key="4">
    <source>
        <dbReference type="ARBA" id="ARBA00022692"/>
    </source>
</evidence>
<evidence type="ECO:0000259" key="12">
    <source>
        <dbReference type="Pfam" id="PF07715"/>
    </source>
</evidence>
<proteinExistence type="inferred from homology"/>
<evidence type="ECO:0000313" key="13">
    <source>
        <dbReference type="EMBL" id="SDM40981.1"/>
    </source>
</evidence>
<dbReference type="InterPro" id="IPR036942">
    <property type="entry name" value="Beta-barrel_TonB_sf"/>
</dbReference>
<evidence type="ECO:0000256" key="9">
    <source>
        <dbReference type="RuleBase" id="RU003357"/>
    </source>
</evidence>
<evidence type="ECO:0000259" key="11">
    <source>
        <dbReference type="Pfam" id="PF00593"/>
    </source>
</evidence>
<keyword evidence="10" id="KW-0732">Signal</keyword>
<evidence type="ECO:0000256" key="6">
    <source>
        <dbReference type="ARBA" id="ARBA00023136"/>
    </source>
</evidence>
<dbReference type="SUPFAM" id="SSF56935">
    <property type="entry name" value="Porins"/>
    <property type="match status" value="1"/>
</dbReference>
<dbReference type="InterPro" id="IPR012910">
    <property type="entry name" value="Plug_dom"/>
</dbReference>
<sequence>MMPGFTKFLLFSWVFLLLFSGALSAQEIITVKGKVLEGNEPLPGVSISMVNANGKKQAIASTDNDGNFNIKVSKTAKLEFNYIGYSSKTVEVKGQSYLSVKMTSSTQSLEGTVIVGYQRKTKETVTGSVTRITSDQIKDIPVSSVEQLLQGKVAGLNIQNNTGAPGFRGSTAIRGLSQIGVKGSGNNAYLTPSSPLYVVDGIPIDANSGFEYGFESKGPGTSPLALIPPEDVESIDVMKDADAASLYGSRGANGVIVITTKRGNSPVPIIRLTSSFFMNTVPQLRQTIGGKEERESLMNRIINTNDYRELYRISLTPFLSDSLNAFYNNATDWQGLYYQPTFNQTHNLSVSGGNQGLNYKSNLNYYNERGVIKNTGFDRYSLSSQVNYKPNPKLNLTGSVTLSLGNKLKGSGNGLTDVGAGGSLSSSLLPGPSYFLNDPRFTSALNSKNDSKTYSVSSYLDGSYELLPALRLGTTLSVSYLQNNEDSFIPSLANNDRSKVYGYVGRTTNLYNRTALNYSASFGDDHTIYAGVFSEITSTENIAREANLVNGPNDHYFGPLGYSAIYNGFIGITPNLEDPNDANDFSKVHSVGAGANFSYDYQKKYIINFNYRADGNSYAGVKSRWAKSPSLGARWNIEKEGFAKQMKWLDYASARFSYGINLRPSTNVYASLGSYGVAGNYNNVSRISPKLGVMPNPFLKPERVEQYNAGFDISVLKNRFGFTVDVYQKVITDMLFTQDLPTSTGFSTVITNSASMMNKGIELTLNFRPLPSSSKLYWNMSVNGAINRDVLLSLPGGATQLLSDGGAIISKVGRNTQNNFLYISQGVYSRDQDVPVDPVTGRAYRNAKGGDYKGGDLMYKDVDGNFITDKNDLQIAGNPVARLTGGFYSVLTYGKFGLTLSGSFTVKRDLLNNALSSSLNNNYNPFSLDKSAMVDISQYNYWKQPGDQARYPNPLRYLSNTDPYNSSQTLFQEDGTYFKLNSATFSYALKKEFLSRYGINNLRFYATGNNLFILSKYSGPNPENVTELGRDRIDSYPNSPSYVLGLNLEF</sequence>
<keyword evidence="4 8" id="KW-0812">Transmembrane</keyword>
<dbReference type="Pfam" id="PF13715">
    <property type="entry name" value="CarbopepD_reg_2"/>
    <property type="match status" value="1"/>
</dbReference>
<dbReference type="InterPro" id="IPR039426">
    <property type="entry name" value="TonB-dep_rcpt-like"/>
</dbReference>
<dbReference type="Gene3D" id="2.40.170.20">
    <property type="entry name" value="TonB-dependent receptor, beta-barrel domain"/>
    <property type="match status" value="1"/>
</dbReference>
<evidence type="ECO:0000256" key="1">
    <source>
        <dbReference type="ARBA" id="ARBA00004571"/>
    </source>
</evidence>
<dbReference type="InterPro" id="IPR037066">
    <property type="entry name" value="Plug_dom_sf"/>
</dbReference>
<protein>
    <submittedName>
        <fullName evidence="13">TonB-linked outer membrane protein, SusC/RagA family</fullName>
    </submittedName>
</protein>
<dbReference type="InterPro" id="IPR023996">
    <property type="entry name" value="TonB-dep_OMP_SusC/RagA"/>
</dbReference>
<organism evidence="13 14">
    <name type="scientific">Pedobacter steynii</name>
    <dbReference type="NCBI Taxonomy" id="430522"/>
    <lineage>
        <taxon>Bacteria</taxon>
        <taxon>Pseudomonadati</taxon>
        <taxon>Bacteroidota</taxon>
        <taxon>Sphingobacteriia</taxon>
        <taxon>Sphingobacteriales</taxon>
        <taxon>Sphingobacteriaceae</taxon>
        <taxon>Pedobacter</taxon>
    </lineage>
</organism>
<keyword evidence="14" id="KW-1185">Reference proteome</keyword>
<dbReference type="Proteomes" id="UP000183200">
    <property type="component" value="Unassembled WGS sequence"/>
</dbReference>
<dbReference type="InterPro" id="IPR023997">
    <property type="entry name" value="TonB-dep_OMP_SusC/RagA_CS"/>
</dbReference>
<feature type="signal peptide" evidence="10">
    <location>
        <begin position="1"/>
        <end position="25"/>
    </location>
</feature>
<evidence type="ECO:0000256" key="3">
    <source>
        <dbReference type="ARBA" id="ARBA00022452"/>
    </source>
</evidence>
<dbReference type="RefSeq" id="WP_083361814.1">
    <property type="nucleotide sequence ID" value="NZ_FNGY01000003.1"/>
</dbReference>
<dbReference type="InterPro" id="IPR008969">
    <property type="entry name" value="CarboxyPept-like_regulatory"/>
</dbReference>
<keyword evidence="3 8" id="KW-1134">Transmembrane beta strand</keyword>
<reference evidence="14" key="1">
    <citation type="submission" date="2016-10" db="EMBL/GenBank/DDBJ databases">
        <authorList>
            <person name="Varghese N."/>
            <person name="Submissions S."/>
        </authorList>
    </citation>
    <scope>NUCLEOTIDE SEQUENCE [LARGE SCALE GENOMIC DNA]</scope>
    <source>
        <strain evidence="14">DSM 19110</strain>
    </source>
</reference>
<evidence type="ECO:0000256" key="7">
    <source>
        <dbReference type="ARBA" id="ARBA00023237"/>
    </source>
</evidence>
<feature type="domain" description="TonB-dependent receptor-like beta-barrel" evidence="11">
    <location>
        <begin position="421"/>
        <end position="1011"/>
    </location>
</feature>
<comment type="subcellular location">
    <subcellularLocation>
        <location evidence="1 8">Cell outer membrane</location>
        <topology evidence="1 8">Multi-pass membrane protein</topology>
    </subcellularLocation>
</comment>
<dbReference type="OrthoDB" id="9768177at2"/>
<gene>
    <name evidence="13" type="ORF">SAMN05421820_103754</name>
</gene>
<dbReference type="Pfam" id="PF07715">
    <property type="entry name" value="Plug"/>
    <property type="match status" value="1"/>
</dbReference>
<dbReference type="GO" id="GO:0009279">
    <property type="term" value="C:cell outer membrane"/>
    <property type="evidence" value="ECO:0007669"/>
    <property type="project" value="UniProtKB-SubCell"/>
</dbReference>
<dbReference type="AlphaFoldDB" id="A0A1G9SZV0"/>
<dbReference type="EMBL" id="FNGY01000003">
    <property type="protein sequence ID" value="SDM40981.1"/>
    <property type="molecule type" value="Genomic_DNA"/>
</dbReference>
<comment type="similarity">
    <text evidence="8 9">Belongs to the TonB-dependent receptor family.</text>
</comment>
<dbReference type="Gene3D" id="2.170.130.10">
    <property type="entry name" value="TonB-dependent receptor, plug domain"/>
    <property type="match status" value="1"/>
</dbReference>
<feature type="domain" description="TonB-dependent receptor plug" evidence="12">
    <location>
        <begin position="122"/>
        <end position="255"/>
    </location>
</feature>
<feature type="chain" id="PRO_5010346899" evidence="10">
    <location>
        <begin position="26"/>
        <end position="1050"/>
    </location>
</feature>
<evidence type="ECO:0000256" key="5">
    <source>
        <dbReference type="ARBA" id="ARBA00023077"/>
    </source>
</evidence>
<name>A0A1G9SZV0_9SPHI</name>
<accession>A0A1G9SZV0</accession>
<dbReference type="PROSITE" id="PS52016">
    <property type="entry name" value="TONB_DEPENDENT_REC_3"/>
    <property type="match status" value="1"/>
</dbReference>
<dbReference type="NCBIfam" id="TIGR04057">
    <property type="entry name" value="SusC_RagA_signa"/>
    <property type="match status" value="1"/>
</dbReference>
<evidence type="ECO:0000256" key="8">
    <source>
        <dbReference type="PROSITE-ProRule" id="PRU01360"/>
    </source>
</evidence>
<keyword evidence="6 8" id="KW-0472">Membrane</keyword>